<gene>
    <name evidence="1" type="ORF">Ae201684_006028</name>
</gene>
<evidence type="ECO:0000313" key="2">
    <source>
        <dbReference type="Proteomes" id="UP000481153"/>
    </source>
</evidence>
<dbReference type="Gene3D" id="1.25.40.20">
    <property type="entry name" value="Ankyrin repeat-containing domain"/>
    <property type="match status" value="3"/>
</dbReference>
<dbReference type="InterPro" id="IPR002110">
    <property type="entry name" value="Ankyrin_rpt"/>
</dbReference>
<dbReference type="VEuPathDB" id="FungiDB:AeMF1_006103"/>
<dbReference type="Proteomes" id="UP000481153">
    <property type="component" value="Unassembled WGS sequence"/>
</dbReference>
<reference evidence="1 2" key="1">
    <citation type="submission" date="2019-07" db="EMBL/GenBank/DDBJ databases">
        <title>Genomics analysis of Aphanomyces spp. identifies a new class of oomycete effector associated with host adaptation.</title>
        <authorList>
            <person name="Gaulin E."/>
        </authorList>
    </citation>
    <scope>NUCLEOTIDE SEQUENCE [LARGE SCALE GENOMIC DNA]</scope>
    <source>
        <strain evidence="1 2">ATCC 201684</strain>
    </source>
</reference>
<dbReference type="InterPro" id="IPR052050">
    <property type="entry name" value="SecEffector_AnkRepeat"/>
</dbReference>
<dbReference type="EMBL" id="VJMJ01000079">
    <property type="protein sequence ID" value="KAF0738036.1"/>
    <property type="molecule type" value="Genomic_DNA"/>
</dbReference>
<dbReference type="InterPro" id="IPR036770">
    <property type="entry name" value="Ankyrin_rpt-contain_sf"/>
</dbReference>
<accession>A0A6G0XD00</accession>
<dbReference type="SUPFAM" id="SSF140860">
    <property type="entry name" value="Pseudo ankyrin repeat-like"/>
    <property type="match status" value="1"/>
</dbReference>
<protein>
    <submittedName>
        <fullName evidence="1">Uncharacterized protein</fullName>
    </submittedName>
</protein>
<dbReference type="SUPFAM" id="SSF48403">
    <property type="entry name" value="Ankyrin repeat"/>
    <property type="match status" value="1"/>
</dbReference>
<dbReference type="Pfam" id="PF12796">
    <property type="entry name" value="Ank_2"/>
    <property type="match status" value="1"/>
</dbReference>
<sequence length="389" mass="43413">MVLTLLQFRQYDTFHNLSVLTACQNGHLEMIEHIALMEVSHLSNDACLIAAVESSRLELVEYIHRLGAPLSMQLVDTAASNGCIEILRWLIDKHGMEAENCRAMDLAAANEHIDALIFLNARKFSCSTKAMDGAAQNGHLEIIKWLQMYRTEGCTVNAMNLAASNNHFDVVKWLHANRNEGCNRNAMDLAAEFGHLDMVKWLHENTNGGCTTRAVDRAAQNNHVEVAMWLLHNRPEGCSKRVVERAVASGNVHMLNWLYKRIPIQVEFEAPLLVAAKKGHVEVLIWLYNVLGEEDELYPSHPIVEAALAGQIKVVRWYLDSGLGGCRACAHRAAVEKNYPIMAKLLEAKAAQAKPCTLCAYPVDSVDDYDDDIVVSDSDVDIDDYGDYD</sequence>
<dbReference type="Pfam" id="PF13637">
    <property type="entry name" value="Ank_4"/>
    <property type="match status" value="1"/>
</dbReference>
<dbReference type="AlphaFoldDB" id="A0A6G0XD00"/>
<keyword evidence="2" id="KW-1185">Reference proteome</keyword>
<name>A0A6G0XD00_9STRA</name>
<organism evidence="1 2">
    <name type="scientific">Aphanomyces euteiches</name>
    <dbReference type="NCBI Taxonomy" id="100861"/>
    <lineage>
        <taxon>Eukaryota</taxon>
        <taxon>Sar</taxon>
        <taxon>Stramenopiles</taxon>
        <taxon>Oomycota</taxon>
        <taxon>Saprolegniomycetes</taxon>
        <taxon>Saprolegniales</taxon>
        <taxon>Verrucalvaceae</taxon>
        <taxon>Aphanomyces</taxon>
    </lineage>
</organism>
<dbReference type="PANTHER" id="PTHR46586:SF3">
    <property type="entry name" value="ANKYRIN REPEAT-CONTAINING PROTEIN"/>
    <property type="match status" value="1"/>
</dbReference>
<evidence type="ECO:0000313" key="1">
    <source>
        <dbReference type="EMBL" id="KAF0738036.1"/>
    </source>
</evidence>
<proteinExistence type="predicted"/>
<dbReference type="PANTHER" id="PTHR46586">
    <property type="entry name" value="ANKYRIN REPEAT-CONTAINING PROTEIN"/>
    <property type="match status" value="1"/>
</dbReference>
<comment type="caution">
    <text evidence="1">The sequence shown here is derived from an EMBL/GenBank/DDBJ whole genome shotgun (WGS) entry which is preliminary data.</text>
</comment>